<dbReference type="AlphaFoldDB" id="A0A9P6A1X3"/>
<dbReference type="EMBL" id="MU154550">
    <property type="protein sequence ID" value="KAF9496725.1"/>
    <property type="molecule type" value="Genomic_DNA"/>
</dbReference>
<sequence length="54" mass="5686">MRVLSPAFVVAAVLLPLASAQTFQRLGACPTLGCIRTLDNAAKGMIPRPAKVYS</sequence>
<proteinExistence type="predicted"/>
<gene>
    <name evidence="2" type="ORF">BDN71DRAFT_1445997</name>
</gene>
<name>A0A9P6A1X3_PLEER</name>
<feature type="chain" id="PRO_5040147612" evidence="1">
    <location>
        <begin position="21"/>
        <end position="54"/>
    </location>
</feature>
<keyword evidence="1" id="KW-0732">Signal</keyword>
<evidence type="ECO:0000313" key="2">
    <source>
        <dbReference type="EMBL" id="KAF9496725.1"/>
    </source>
</evidence>
<keyword evidence="3" id="KW-1185">Reference proteome</keyword>
<comment type="caution">
    <text evidence="2">The sequence shown here is derived from an EMBL/GenBank/DDBJ whole genome shotgun (WGS) entry which is preliminary data.</text>
</comment>
<feature type="signal peptide" evidence="1">
    <location>
        <begin position="1"/>
        <end position="20"/>
    </location>
</feature>
<evidence type="ECO:0000256" key="1">
    <source>
        <dbReference type="SAM" id="SignalP"/>
    </source>
</evidence>
<organism evidence="2 3">
    <name type="scientific">Pleurotus eryngii</name>
    <name type="common">Boletus of the steppes</name>
    <dbReference type="NCBI Taxonomy" id="5323"/>
    <lineage>
        <taxon>Eukaryota</taxon>
        <taxon>Fungi</taxon>
        <taxon>Dikarya</taxon>
        <taxon>Basidiomycota</taxon>
        <taxon>Agaricomycotina</taxon>
        <taxon>Agaricomycetes</taxon>
        <taxon>Agaricomycetidae</taxon>
        <taxon>Agaricales</taxon>
        <taxon>Pleurotineae</taxon>
        <taxon>Pleurotaceae</taxon>
        <taxon>Pleurotus</taxon>
    </lineage>
</organism>
<protein>
    <submittedName>
        <fullName evidence="2">Uncharacterized protein</fullName>
    </submittedName>
</protein>
<reference evidence="2" key="1">
    <citation type="submission" date="2020-11" db="EMBL/GenBank/DDBJ databases">
        <authorList>
            <consortium name="DOE Joint Genome Institute"/>
            <person name="Ahrendt S."/>
            <person name="Riley R."/>
            <person name="Andreopoulos W."/>
            <person name="Labutti K."/>
            <person name="Pangilinan J."/>
            <person name="Ruiz-Duenas F.J."/>
            <person name="Barrasa J.M."/>
            <person name="Sanchez-Garcia M."/>
            <person name="Camarero S."/>
            <person name="Miyauchi S."/>
            <person name="Serrano A."/>
            <person name="Linde D."/>
            <person name="Babiker R."/>
            <person name="Drula E."/>
            <person name="Ayuso-Fernandez I."/>
            <person name="Pacheco R."/>
            <person name="Padilla G."/>
            <person name="Ferreira P."/>
            <person name="Barriuso J."/>
            <person name="Kellner H."/>
            <person name="Castanera R."/>
            <person name="Alfaro M."/>
            <person name="Ramirez L."/>
            <person name="Pisabarro A.G."/>
            <person name="Kuo A."/>
            <person name="Tritt A."/>
            <person name="Lipzen A."/>
            <person name="He G."/>
            <person name="Yan M."/>
            <person name="Ng V."/>
            <person name="Cullen D."/>
            <person name="Martin F."/>
            <person name="Rosso M.-N."/>
            <person name="Henrissat B."/>
            <person name="Hibbett D."/>
            <person name="Martinez A.T."/>
            <person name="Grigoriev I.V."/>
        </authorList>
    </citation>
    <scope>NUCLEOTIDE SEQUENCE</scope>
    <source>
        <strain evidence="2">ATCC 90797</strain>
    </source>
</reference>
<accession>A0A9P6A1X3</accession>
<dbReference type="Proteomes" id="UP000807025">
    <property type="component" value="Unassembled WGS sequence"/>
</dbReference>
<evidence type="ECO:0000313" key="3">
    <source>
        <dbReference type="Proteomes" id="UP000807025"/>
    </source>
</evidence>